<keyword evidence="3" id="KW-0540">Nuclease</keyword>
<protein>
    <recommendedName>
        <fullName evidence="11">Protein artemis</fullName>
    </recommendedName>
    <alternativeName>
        <fullName evidence="12">DNA cross-link repair 1C protein</fullName>
    </alternativeName>
</protein>
<evidence type="ECO:0000256" key="1">
    <source>
        <dbReference type="ARBA" id="ARBA00004123"/>
    </source>
</evidence>
<keyword evidence="6" id="KW-0378">Hydrolase</keyword>
<keyword evidence="9" id="KW-0234">DNA repair</keyword>
<dbReference type="GeneID" id="19307430"/>
<evidence type="ECO:0000259" key="13">
    <source>
        <dbReference type="Pfam" id="PF07522"/>
    </source>
</evidence>
<evidence type="ECO:0000256" key="12">
    <source>
        <dbReference type="ARBA" id="ARBA00042677"/>
    </source>
</evidence>
<evidence type="ECO:0000256" key="3">
    <source>
        <dbReference type="ARBA" id="ARBA00022722"/>
    </source>
</evidence>
<comment type="similarity">
    <text evidence="2">Belongs to the DNA repair metallo-beta-lactamase (DRMBL) family.</text>
</comment>
<comment type="subcellular location">
    <subcellularLocation>
        <location evidence="1">Nucleus</location>
    </subcellularLocation>
</comment>
<reference evidence="14 15" key="1">
    <citation type="journal article" date="2012" name="Science">
        <title>The Paleozoic origin of enzymatic lignin decomposition reconstructed from 31 fungal genomes.</title>
        <authorList>
            <person name="Floudas D."/>
            <person name="Binder M."/>
            <person name="Riley R."/>
            <person name="Barry K."/>
            <person name="Blanchette R.A."/>
            <person name="Henrissat B."/>
            <person name="Martinez A.T."/>
            <person name="Otillar R."/>
            <person name="Spatafora J.W."/>
            <person name="Yadav J.S."/>
            <person name="Aerts A."/>
            <person name="Benoit I."/>
            <person name="Boyd A."/>
            <person name="Carlson A."/>
            <person name="Copeland A."/>
            <person name="Coutinho P.M."/>
            <person name="de Vries R.P."/>
            <person name="Ferreira P."/>
            <person name="Findley K."/>
            <person name="Foster B."/>
            <person name="Gaskell J."/>
            <person name="Glotzer D."/>
            <person name="Gorecki P."/>
            <person name="Heitman J."/>
            <person name="Hesse C."/>
            <person name="Hori C."/>
            <person name="Igarashi K."/>
            <person name="Jurgens J.A."/>
            <person name="Kallen N."/>
            <person name="Kersten P."/>
            <person name="Kohler A."/>
            <person name="Kuees U."/>
            <person name="Kumar T.K.A."/>
            <person name="Kuo A."/>
            <person name="LaButti K."/>
            <person name="Larrondo L.F."/>
            <person name="Lindquist E."/>
            <person name="Ling A."/>
            <person name="Lombard V."/>
            <person name="Lucas S."/>
            <person name="Lundell T."/>
            <person name="Martin R."/>
            <person name="McLaughlin D.J."/>
            <person name="Morgenstern I."/>
            <person name="Morin E."/>
            <person name="Murat C."/>
            <person name="Nagy L.G."/>
            <person name="Nolan M."/>
            <person name="Ohm R.A."/>
            <person name="Patyshakuliyeva A."/>
            <person name="Rokas A."/>
            <person name="Ruiz-Duenas F.J."/>
            <person name="Sabat G."/>
            <person name="Salamov A."/>
            <person name="Samejima M."/>
            <person name="Schmutz J."/>
            <person name="Slot J.C."/>
            <person name="St John F."/>
            <person name="Stenlid J."/>
            <person name="Sun H."/>
            <person name="Sun S."/>
            <person name="Syed K."/>
            <person name="Tsang A."/>
            <person name="Wiebenga A."/>
            <person name="Young D."/>
            <person name="Pisabarro A."/>
            <person name="Eastwood D.C."/>
            <person name="Martin F."/>
            <person name="Cullen D."/>
            <person name="Grigoriev I.V."/>
            <person name="Hibbett D.S."/>
        </authorList>
    </citation>
    <scope>NUCLEOTIDE SEQUENCE [LARGE SCALE GENOMIC DNA]</scope>
    <source>
        <strain evidence="14 15">ATCC 11539</strain>
    </source>
</reference>
<dbReference type="Proteomes" id="UP000030669">
    <property type="component" value="Unassembled WGS sequence"/>
</dbReference>
<dbReference type="SUPFAM" id="SSF56281">
    <property type="entry name" value="Metallo-hydrolase/oxidoreductase"/>
    <property type="match status" value="1"/>
</dbReference>
<keyword evidence="15" id="KW-1185">Reference proteome</keyword>
<evidence type="ECO:0000256" key="7">
    <source>
        <dbReference type="ARBA" id="ARBA00022839"/>
    </source>
</evidence>
<dbReference type="GO" id="GO:0005634">
    <property type="term" value="C:nucleus"/>
    <property type="evidence" value="ECO:0007669"/>
    <property type="project" value="UniProtKB-SubCell"/>
</dbReference>
<keyword evidence="10" id="KW-0539">Nucleus</keyword>
<dbReference type="GO" id="GO:0004519">
    <property type="term" value="F:endonuclease activity"/>
    <property type="evidence" value="ECO:0007669"/>
    <property type="project" value="UniProtKB-KW"/>
</dbReference>
<dbReference type="STRING" id="670483.S7RR22"/>
<feature type="domain" description="DNA repair metallo-beta-lactamase" evidence="13">
    <location>
        <begin position="176"/>
        <end position="277"/>
    </location>
</feature>
<dbReference type="PANTHER" id="PTHR23240">
    <property type="entry name" value="DNA CROSS-LINK REPAIR PROTEIN PSO2/SNM1-RELATED"/>
    <property type="match status" value="1"/>
</dbReference>
<dbReference type="GO" id="GO:0006310">
    <property type="term" value="P:DNA recombination"/>
    <property type="evidence" value="ECO:0007669"/>
    <property type="project" value="UniProtKB-KW"/>
</dbReference>
<dbReference type="Gene3D" id="3.40.50.12650">
    <property type="match status" value="1"/>
</dbReference>
<dbReference type="InterPro" id="IPR036866">
    <property type="entry name" value="RibonucZ/Hydroxyglut_hydro"/>
</dbReference>
<dbReference type="Pfam" id="PF07522">
    <property type="entry name" value="DRMBL"/>
    <property type="match status" value="1"/>
</dbReference>
<dbReference type="GO" id="GO:0000723">
    <property type="term" value="P:telomere maintenance"/>
    <property type="evidence" value="ECO:0007669"/>
    <property type="project" value="TreeGrafter"/>
</dbReference>
<evidence type="ECO:0000313" key="15">
    <source>
        <dbReference type="Proteomes" id="UP000030669"/>
    </source>
</evidence>
<dbReference type="Gene3D" id="3.60.15.10">
    <property type="entry name" value="Ribonuclease Z/Hydroxyacylglutathione hydrolase-like"/>
    <property type="match status" value="1"/>
</dbReference>
<evidence type="ECO:0000256" key="10">
    <source>
        <dbReference type="ARBA" id="ARBA00023242"/>
    </source>
</evidence>
<evidence type="ECO:0000256" key="9">
    <source>
        <dbReference type="ARBA" id="ARBA00023204"/>
    </source>
</evidence>
<evidence type="ECO:0000256" key="11">
    <source>
        <dbReference type="ARBA" id="ARBA00039759"/>
    </source>
</evidence>
<dbReference type="HOGENOM" id="CLU_064347_0_0_1"/>
<dbReference type="eggNOG" id="KOG1361">
    <property type="taxonomic scope" value="Eukaryota"/>
</dbReference>
<dbReference type="EMBL" id="KB469302">
    <property type="protein sequence ID" value="EPQ55369.1"/>
    <property type="molecule type" value="Genomic_DNA"/>
</dbReference>
<name>S7RR22_GLOTA</name>
<dbReference type="InterPro" id="IPR011084">
    <property type="entry name" value="DRMBL"/>
</dbReference>
<evidence type="ECO:0000256" key="5">
    <source>
        <dbReference type="ARBA" id="ARBA00022763"/>
    </source>
</evidence>
<evidence type="ECO:0000256" key="8">
    <source>
        <dbReference type="ARBA" id="ARBA00023172"/>
    </source>
</evidence>
<dbReference type="OrthoDB" id="5561659at2759"/>
<dbReference type="RefSeq" id="XP_007866501.1">
    <property type="nucleotide sequence ID" value="XM_007868310.1"/>
</dbReference>
<evidence type="ECO:0000256" key="2">
    <source>
        <dbReference type="ARBA" id="ARBA00010304"/>
    </source>
</evidence>
<keyword evidence="5" id="KW-0227">DNA damage</keyword>
<accession>S7RR22</accession>
<evidence type="ECO:0000313" key="14">
    <source>
        <dbReference type="EMBL" id="EPQ55369.1"/>
    </source>
</evidence>
<dbReference type="KEGG" id="gtr:GLOTRDRAFT_61337"/>
<dbReference type="GO" id="GO:0036297">
    <property type="term" value="P:interstrand cross-link repair"/>
    <property type="evidence" value="ECO:0007669"/>
    <property type="project" value="TreeGrafter"/>
</dbReference>
<keyword evidence="4" id="KW-0255">Endonuclease</keyword>
<dbReference type="PANTHER" id="PTHR23240:SF8">
    <property type="entry name" value="PROTEIN ARTEMIS"/>
    <property type="match status" value="1"/>
</dbReference>
<proteinExistence type="inferred from homology"/>
<sequence length="293" mass="33537">MPPGSPYNSFVVPYSIRVDEFTSSPSISTVPALHLLSHTHSDHIVGLSAKSFASIVVCSADAKEMLLRHEVYYERSLRDNEFRSESVRTFKHLKVDPVVSQDGQVYYQGSRDLLQSAVSGLVELIALFLPTTLFFINSWTWGYEDILKGIAAVFECQIHVDRYKHSVYKNLSDPFMRDIITTKAESTRFHACERFDRCKYVPDVRIEPNENARKVVCINPVTMSSSAWHRYLEETRRELEQGHEMTSLLVPLSRHSALPELLQFVNVFKPRRVVPNTLMPALGGLDWLCIEKM</sequence>
<dbReference type="OMA" id="PMQASNE"/>
<dbReference type="AlphaFoldDB" id="S7RR22"/>
<evidence type="ECO:0000256" key="6">
    <source>
        <dbReference type="ARBA" id="ARBA00022801"/>
    </source>
</evidence>
<evidence type="ECO:0000256" key="4">
    <source>
        <dbReference type="ARBA" id="ARBA00022759"/>
    </source>
</evidence>
<gene>
    <name evidence="14" type="ORF">GLOTRDRAFT_61337</name>
</gene>
<organism evidence="14 15">
    <name type="scientific">Gloeophyllum trabeum (strain ATCC 11539 / FP-39264 / Madison 617)</name>
    <name type="common">Brown rot fungus</name>
    <dbReference type="NCBI Taxonomy" id="670483"/>
    <lineage>
        <taxon>Eukaryota</taxon>
        <taxon>Fungi</taxon>
        <taxon>Dikarya</taxon>
        <taxon>Basidiomycota</taxon>
        <taxon>Agaricomycotina</taxon>
        <taxon>Agaricomycetes</taxon>
        <taxon>Gloeophyllales</taxon>
        <taxon>Gloeophyllaceae</taxon>
        <taxon>Gloeophyllum</taxon>
    </lineage>
</organism>
<feature type="non-terminal residue" evidence="14">
    <location>
        <position position="293"/>
    </location>
</feature>
<keyword evidence="7" id="KW-0269">Exonuclease</keyword>
<dbReference type="GO" id="GO:0035312">
    <property type="term" value="F:5'-3' DNA exonuclease activity"/>
    <property type="evidence" value="ECO:0007669"/>
    <property type="project" value="TreeGrafter"/>
</dbReference>
<keyword evidence="8" id="KW-0233">DNA recombination</keyword>
<dbReference type="GO" id="GO:0003684">
    <property type="term" value="F:damaged DNA binding"/>
    <property type="evidence" value="ECO:0007669"/>
    <property type="project" value="TreeGrafter"/>
</dbReference>
<dbReference type="GO" id="GO:0006303">
    <property type="term" value="P:double-strand break repair via nonhomologous end joining"/>
    <property type="evidence" value="ECO:0007669"/>
    <property type="project" value="TreeGrafter"/>
</dbReference>